<protein>
    <submittedName>
        <fullName evidence="2">Uncharacterized protein</fullName>
    </submittedName>
</protein>
<accession>D4BJY5</accession>
<organism evidence="2 3">
    <name type="scientific">Citrobacter youngae ATCC 29220</name>
    <dbReference type="NCBI Taxonomy" id="500640"/>
    <lineage>
        <taxon>Bacteria</taxon>
        <taxon>Pseudomonadati</taxon>
        <taxon>Pseudomonadota</taxon>
        <taxon>Gammaproteobacteria</taxon>
        <taxon>Enterobacterales</taxon>
        <taxon>Enterobacteriaceae</taxon>
        <taxon>Citrobacter</taxon>
        <taxon>Citrobacter freundii complex</taxon>
    </lineage>
</organism>
<feature type="transmembrane region" description="Helical" evidence="1">
    <location>
        <begin position="6"/>
        <end position="27"/>
    </location>
</feature>
<dbReference type="HOGENOM" id="CLU_2552177_0_0_6"/>
<reference evidence="2 3" key="1">
    <citation type="submission" date="2010-02" db="EMBL/GenBank/DDBJ databases">
        <authorList>
            <person name="Weinstock G."/>
            <person name="Sodergren E."/>
            <person name="Clifton S."/>
            <person name="Fulton L."/>
            <person name="Fulton B."/>
            <person name="Courtney L."/>
            <person name="Fronick C."/>
            <person name="Harrison M."/>
            <person name="Strong C."/>
            <person name="Farmer C."/>
            <person name="Delahaunty K."/>
            <person name="Markovic C."/>
            <person name="Hall O."/>
            <person name="Minx P."/>
            <person name="Tomlinson C."/>
            <person name="Mitreva M."/>
            <person name="Nelson J."/>
            <person name="Hou S."/>
            <person name="Wollam A."/>
            <person name="Pepin K.H."/>
            <person name="Johnson M."/>
            <person name="Bhonagiri V."/>
            <person name="Zhang X."/>
            <person name="Suruliraj S."/>
            <person name="Warren W."/>
            <person name="Chinwalla A."/>
            <person name="Mardis E.R."/>
            <person name="Wilson R.K."/>
        </authorList>
    </citation>
    <scope>NUCLEOTIDE SEQUENCE [LARGE SCALE GENOMIC DNA]</scope>
    <source>
        <strain evidence="2 3">ATCC 29220</strain>
    </source>
</reference>
<evidence type="ECO:0000313" key="2">
    <source>
        <dbReference type="EMBL" id="EFE06000.1"/>
    </source>
</evidence>
<dbReference type="AlphaFoldDB" id="D4BJY5"/>
<name>D4BJY5_9ENTR</name>
<keyword evidence="1" id="KW-0472">Membrane</keyword>
<dbReference type="EMBL" id="ABWL02000026">
    <property type="protein sequence ID" value="EFE06000.1"/>
    <property type="molecule type" value="Genomic_DNA"/>
</dbReference>
<keyword evidence="1" id="KW-1133">Transmembrane helix</keyword>
<proteinExistence type="predicted"/>
<dbReference type="Proteomes" id="UP000003880">
    <property type="component" value="Unassembled WGS sequence"/>
</dbReference>
<evidence type="ECO:0000313" key="3">
    <source>
        <dbReference type="Proteomes" id="UP000003880"/>
    </source>
</evidence>
<sequence>MLPGLFFDVIYIPWNIIPWNVFGQFFIRLKIKVKFVTHCYEMILFAGWVKFGGEAGKSVLLHQHAFFIHCGILSHRMRYAMI</sequence>
<gene>
    <name evidence="2" type="ORF">CIT292_10979</name>
</gene>
<evidence type="ECO:0000256" key="1">
    <source>
        <dbReference type="SAM" id="Phobius"/>
    </source>
</evidence>
<keyword evidence="1" id="KW-0812">Transmembrane</keyword>
<comment type="caution">
    <text evidence="2">The sequence shown here is derived from an EMBL/GenBank/DDBJ whole genome shotgun (WGS) entry which is preliminary data.</text>
</comment>